<feature type="domain" description="AAA-ATPase-like" evidence="1">
    <location>
        <begin position="19"/>
        <end position="207"/>
    </location>
</feature>
<sequence length="529" mass="60843">MGRFLNPDNGAFSEAVNSEIYIDKTRLLEYINRVINTTSKFICNSRPRRFGKSMTADMLSAYYSRGCDSKELFKNYEISTVSSYEKNLNKYDVIHFDVQWCMMDAEDTDHVVDYINEGILQELREAYGQIIPDAVRTAYGAMSYIKAATGNKFVVIIDEWDVLIRDEAQNHTLQETYIDFLRGMFKGTEPSRYIALAYLTGILPIKKLKTQSALNNFEEFTMLDAGRMAPYVGFTEEEVHGLCEQYGCSYEQVKSWYDGYLLEDYQVYNPKAVVSVMLNGKYKSYWSNTGSYETIVPLINMDFDGLKSAIIEMLSGASVEVDVTSFQNDTVSFANRDDVLTYLIHLGYLAYDQDSRHVFIPNEEIRHELNHAVKRTRWNEMVTFQKESLALLDATLEKDGMEVAKGIEKIHTGYSSTIMYHDENSLSSVLTIAYLSSMQYYFKPIRELPTGRGFADFVYIPKPEYKADYPALVVELKWNKTADTALQQIKDRKYPQSLEPYTGNILLVGINYDKKTKEHSCVIENDKKQ</sequence>
<evidence type="ECO:0000259" key="1">
    <source>
        <dbReference type="Pfam" id="PF09820"/>
    </source>
</evidence>
<dbReference type="OrthoDB" id="1650748at2"/>
<reference evidence="3" key="1">
    <citation type="submission" date="2015-05" db="EMBL/GenBank/DDBJ databases">
        <authorList>
            <consortium name="Pathogen Informatics"/>
        </authorList>
    </citation>
    <scope>NUCLEOTIDE SEQUENCE [LARGE SCALE GENOMIC DNA]</scope>
    <source>
        <strain evidence="3">M72</strain>
    </source>
</reference>
<dbReference type="InterPro" id="IPR012547">
    <property type="entry name" value="PDDEXK_9"/>
</dbReference>
<name>A0A0M6WIB7_9FIRM</name>
<dbReference type="RefSeq" id="WP_055067318.1">
    <property type="nucleotide sequence ID" value="NZ_CP173697.1"/>
</dbReference>
<dbReference type="PANTHER" id="PTHR34825">
    <property type="entry name" value="CONSERVED PROTEIN, WITH A WEAK D-GALACTARATE DEHYDRATASE/ALTRONATE HYDROLASE DOMAIN"/>
    <property type="match status" value="1"/>
</dbReference>
<evidence type="ECO:0000313" key="2">
    <source>
        <dbReference type="EMBL" id="CRL35209.1"/>
    </source>
</evidence>
<dbReference type="STRING" id="301302.ERS852420_00936"/>
<accession>A0A0M6WIB7</accession>
<proteinExistence type="predicted"/>
<dbReference type="InterPro" id="IPR027417">
    <property type="entry name" value="P-loop_NTPase"/>
</dbReference>
<evidence type="ECO:0000313" key="3">
    <source>
        <dbReference type="Proteomes" id="UP000049979"/>
    </source>
</evidence>
<keyword evidence="3" id="KW-1185">Reference proteome</keyword>
<dbReference type="Pfam" id="PF08011">
    <property type="entry name" value="PDDEXK_9"/>
    <property type="match status" value="1"/>
</dbReference>
<gene>
    <name evidence="2" type="ORF">M72_23271</name>
</gene>
<dbReference type="Proteomes" id="UP000049979">
    <property type="component" value="Unassembled WGS sequence"/>
</dbReference>
<organism evidence="2 3">
    <name type="scientific">Roseburia faecis</name>
    <dbReference type="NCBI Taxonomy" id="301302"/>
    <lineage>
        <taxon>Bacteria</taxon>
        <taxon>Bacillati</taxon>
        <taxon>Bacillota</taxon>
        <taxon>Clostridia</taxon>
        <taxon>Lachnospirales</taxon>
        <taxon>Lachnospiraceae</taxon>
        <taxon>Roseburia</taxon>
    </lineage>
</organism>
<dbReference type="Pfam" id="PF09820">
    <property type="entry name" value="AAA-ATPase_like"/>
    <property type="match status" value="1"/>
</dbReference>
<dbReference type="SUPFAM" id="SSF52540">
    <property type="entry name" value="P-loop containing nucleoside triphosphate hydrolases"/>
    <property type="match status" value="1"/>
</dbReference>
<dbReference type="EMBL" id="CVRR01000008">
    <property type="protein sequence ID" value="CRL35209.1"/>
    <property type="molecule type" value="Genomic_DNA"/>
</dbReference>
<dbReference type="AlphaFoldDB" id="A0A0M6WIB7"/>
<protein>
    <recommendedName>
        <fullName evidence="1">AAA-ATPase-like domain-containing protein</fullName>
    </recommendedName>
</protein>
<dbReference type="PANTHER" id="PTHR34825:SF1">
    <property type="entry name" value="AAA-ATPASE-LIKE DOMAIN-CONTAINING PROTEIN"/>
    <property type="match status" value="1"/>
</dbReference>
<dbReference type="InterPro" id="IPR018631">
    <property type="entry name" value="AAA-ATPase-like_dom"/>
</dbReference>